<evidence type="ECO:0000313" key="3">
    <source>
        <dbReference type="EMBL" id="KIO21050.1"/>
    </source>
</evidence>
<feature type="domain" description="Nudix hydrolase" evidence="2">
    <location>
        <begin position="59"/>
        <end position="196"/>
    </location>
</feature>
<dbReference type="PANTHER" id="PTHR12992:SF45">
    <property type="entry name" value="NUDIX HYDROLASE DOMAIN-CONTAINING PROTEIN"/>
    <property type="match status" value="1"/>
</dbReference>
<feature type="compositionally biased region" description="Basic and acidic residues" evidence="1">
    <location>
        <begin position="99"/>
        <end position="119"/>
    </location>
</feature>
<gene>
    <name evidence="3" type="ORF">M407DRAFT_15864</name>
</gene>
<dbReference type="CDD" id="cd03426">
    <property type="entry name" value="NUDIX_CoAse_Nudt7"/>
    <property type="match status" value="1"/>
</dbReference>
<dbReference type="GO" id="GO:0010945">
    <property type="term" value="F:coenzyme A diphosphatase activity"/>
    <property type="evidence" value="ECO:0007669"/>
    <property type="project" value="InterPro"/>
</dbReference>
<dbReference type="Pfam" id="PF00293">
    <property type="entry name" value="NUDIX"/>
    <property type="match status" value="1"/>
</dbReference>
<dbReference type="Gene3D" id="3.90.79.10">
    <property type="entry name" value="Nucleoside Triphosphate Pyrophosphohydrolase"/>
    <property type="match status" value="1"/>
</dbReference>
<sequence>MVLRQAIIANTKRAKRETRLQEQHYFAPLKEESRKCLKTLAGYRANSRNPYTTRQYPLSRVAAVLVALFIGRWGDLYVLLSRRADDLKSYAGDTALPGGKREKGDRSPEDTARREALEEIGLPRDKRRIPLLCTLEPFSSHMLTEDINSVVVLVTDPAIKPILNTPEVSVLFSHPLRTLVVPPPSFPSLYHSQLSASDTSPEAPIPPPEQPPYHTFNDIKWGEPNTHVRIHKFLTGKEPNVKPLFGLTAAILLRVAIIGYASADVQPDFDVEAPDQRSMRERITWAMMNEPKLVEACREEGISVKGGDSGTTPRNRGLPSRWASSLPVRSKL</sequence>
<dbReference type="PROSITE" id="PS51462">
    <property type="entry name" value="NUDIX"/>
    <property type="match status" value="1"/>
</dbReference>
<name>A0A0C3PZP5_9AGAM</name>
<feature type="region of interest" description="Disordered" evidence="1">
    <location>
        <begin position="191"/>
        <end position="210"/>
    </location>
</feature>
<accession>A0A0C3PZP5</accession>
<dbReference type="Proteomes" id="UP000054248">
    <property type="component" value="Unassembled WGS sequence"/>
</dbReference>
<dbReference type="GO" id="GO:0015938">
    <property type="term" value="P:coenzyme A catabolic process"/>
    <property type="evidence" value="ECO:0007669"/>
    <property type="project" value="TreeGrafter"/>
</dbReference>
<evidence type="ECO:0000259" key="2">
    <source>
        <dbReference type="PROSITE" id="PS51462"/>
    </source>
</evidence>
<dbReference type="PANTHER" id="PTHR12992">
    <property type="entry name" value="NUDIX HYDROLASE"/>
    <property type="match status" value="1"/>
</dbReference>
<dbReference type="OrthoDB" id="10260614at2759"/>
<feature type="region of interest" description="Disordered" evidence="1">
    <location>
        <begin position="301"/>
        <end position="332"/>
    </location>
</feature>
<dbReference type="InterPro" id="IPR045121">
    <property type="entry name" value="CoAse"/>
</dbReference>
<feature type="compositionally biased region" description="Polar residues" evidence="1">
    <location>
        <begin position="191"/>
        <end position="200"/>
    </location>
</feature>
<dbReference type="SUPFAM" id="SSF55811">
    <property type="entry name" value="Nudix"/>
    <property type="match status" value="1"/>
</dbReference>
<proteinExistence type="predicted"/>
<dbReference type="EMBL" id="KN823151">
    <property type="protein sequence ID" value="KIO21050.1"/>
    <property type="molecule type" value="Genomic_DNA"/>
</dbReference>
<organism evidence="3 4">
    <name type="scientific">Tulasnella calospora MUT 4182</name>
    <dbReference type="NCBI Taxonomy" id="1051891"/>
    <lineage>
        <taxon>Eukaryota</taxon>
        <taxon>Fungi</taxon>
        <taxon>Dikarya</taxon>
        <taxon>Basidiomycota</taxon>
        <taxon>Agaricomycotina</taxon>
        <taxon>Agaricomycetes</taxon>
        <taxon>Cantharellales</taxon>
        <taxon>Tulasnellaceae</taxon>
        <taxon>Tulasnella</taxon>
    </lineage>
</organism>
<evidence type="ECO:0000256" key="1">
    <source>
        <dbReference type="SAM" id="MobiDB-lite"/>
    </source>
</evidence>
<evidence type="ECO:0000313" key="4">
    <source>
        <dbReference type="Proteomes" id="UP000054248"/>
    </source>
</evidence>
<reference evidence="4" key="2">
    <citation type="submission" date="2015-01" db="EMBL/GenBank/DDBJ databases">
        <title>Evolutionary Origins and Diversification of the Mycorrhizal Mutualists.</title>
        <authorList>
            <consortium name="DOE Joint Genome Institute"/>
            <consortium name="Mycorrhizal Genomics Consortium"/>
            <person name="Kohler A."/>
            <person name="Kuo A."/>
            <person name="Nagy L.G."/>
            <person name="Floudas D."/>
            <person name="Copeland A."/>
            <person name="Barry K.W."/>
            <person name="Cichocki N."/>
            <person name="Veneault-Fourrey C."/>
            <person name="LaButti K."/>
            <person name="Lindquist E.A."/>
            <person name="Lipzen A."/>
            <person name="Lundell T."/>
            <person name="Morin E."/>
            <person name="Murat C."/>
            <person name="Riley R."/>
            <person name="Ohm R."/>
            <person name="Sun H."/>
            <person name="Tunlid A."/>
            <person name="Henrissat B."/>
            <person name="Grigoriev I.V."/>
            <person name="Hibbett D.S."/>
            <person name="Martin F."/>
        </authorList>
    </citation>
    <scope>NUCLEOTIDE SEQUENCE [LARGE SCALE GENOMIC DNA]</scope>
    <source>
        <strain evidence="4">MUT 4182</strain>
    </source>
</reference>
<reference evidence="3 4" key="1">
    <citation type="submission" date="2014-04" db="EMBL/GenBank/DDBJ databases">
        <authorList>
            <consortium name="DOE Joint Genome Institute"/>
            <person name="Kuo A."/>
            <person name="Girlanda M."/>
            <person name="Perotto S."/>
            <person name="Kohler A."/>
            <person name="Nagy L.G."/>
            <person name="Floudas D."/>
            <person name="Copeland A."/>
            <person name="Barry K.W."/>
            <person name="Cichocki N."/>
            <person name="Veneault-Fourrey C."/>
            <person name="LaButti K."/>
            <person name="Lindquist E.A."/>
            <person name="Lipzen A."/>
            <person name="Lundell T."/>
            <person name="Morin E."/>
            <person name="Murat C."/>
            <person name="Sun H."/>
            <person name="Tunlid A."/>
            <person name="Henrissat B."/>
            <person name="Grigoriev I.V."/>
            <person name="Hibbett D.S."/>
            <person name="Martin F."/>
            <person name="Nordberg H.P."/>
            <person name="Cantor M.N."/>
            <person name="Hua S.X."/>
        </authorList>
    </citation>
    <scope>NUCLEOTIDE SEQUENCE [LARGE SCALE GENOMIC DNA]</scope>
    <source>
        <strain evidence="3 4">MUT 4182</strain>
    </source>
</reference>
<dbReference type="AlphaFoldDB" id="A0A0C3PZP5"/>
<dbReference type="InterPro" id="IPR000086">
    <property type="entry name" value="NUDIX_hydrolase_dom"/>
</dbReference>
<dbReference type="STRING" id="1051891.A0A0C3PZP5"/>
<dbReference type="InterPro" id="IPR015797">
    <property type="entry name" value="NUDIX_hydrolase-like_dom_sf"/>
</dbReference>
<feature type="region of interest" description="Disordered" evidence="1">
    <location>
        <begin position="91"/>
        <end position="119"/>
    </location>
</feature>
<keyword evidence="4" id="KW-1185">Reference proteome</keyword>
<dbReference type="HOGENOM" id="CLU_040940_2_0_1"/>
<protein>
    <recommendedName>
        <fullName evidence="2">Nudix hydrolase domain-containing protein</fullName>
    </recommendedName>
</protein>